<sequence length="86" mass="9823">MTTQQNVTYQLLFPFTLKEEDYTEISLRRVKMKDIRAVDKKESADQVAAMITRLSGWTYDAVDELDGSDMAAIGKILEGFTERLNT</sequence>
<dbReference type="Pfam" id="PF10109">
    <property type="entry name" value="Phage_TAC_7"/>
    <property type="match status" value="1"/>
</dbReference>
<accession>N6UF62</accession>
<evidence type="ECO:0000313" key="3">
    <source>
        <dbReference type="Proteomes" id="UP000014038"/>
    </source>
</evidence>
<evidence type="ECO:0000313" key="1">
    <source>
        <dbReference type="EMBL" id="ENN91154.1"/>
    </source>
</evidence>
<name>N6UF62_9HYPH</name>
<dbReference type="RefSeq" id="WP_010700769.1">
    <property type="nucleotide sequence ID" value="NZ_CM001844.1"/>
</dbReference>
<dbReference type="eggNOG" id="ENOG50339KB">
    <property type="taxonomic scope" value="Bacteria"/>
</dbReference>
<dbReference type="EMBL" id="AGWA01000005">
    <property type="protein sequence ID" value="ENN92687.1"/>
    <property type="molecule type" value="Genomic_DNA"/>
</dbReference>
<comment type="caution">
    <text evidence="1">The sequence shown here is derived from an EMBL/GenBank/DDBJ whole genome shotgun (WGS) entry which is preliminary data.</text>
</comment>
<dbReference type="HOGENOM" id="CLU_161312_1_1_5"/>
<gene>
    <name evidence="2" type="ORF">BBbe_01970</name>
    <name evidence="1" type="ORF">BBbe_08490</name>
</gene>
<organism evidence="1 3">
    <name type="scientific">Bartonella bovis 91-4</name>
    <dbReference type="NCBI Taxonomy" id="1094491"/>
    <lineage>
        <taxon>Bacteria</taxon>
        <taxon>Pseudomonadati</taxon>
        <taxon>Pseudomonadota</taxon>
        <taxon>Alphaproteobacteria</taxon>
        <taxon>Hyphomicrobiales</taxon>
        <taxon>Bartonellaceae</taxon>
        <taxon>Bartonella</taxon>
    </lineage>
</organism>
<dbReference type="PATRIC" id="fig|1094491.5.peg.223"/>
<proteinExistence type="predicted"/>
<dbReference type="InterPro" id="IPR019289">
    <property type="entry name" value="Phage_tail_E/E"/>
</dbReference>
<protein>
    <submittedName>
        <fullName evidence="1">Putative phage related protein</fullName>
    </submittedName>
</protein>
<evidence type="ECO:0000313" key="2">
    <source>
        <dbReference type="EMBL" id="ENN92687.1"/>
    </source>
</evidence>
<dbReference type="STRING" id="1094491.BBbe_01970"/>
<dbReference type="EMBL" id="AGWA01000007">
    <property type="protein sequence ID" value="ENN91154.1"/>
    <property type="molecule type" value="Genomic_DNA"/>
</dbReference>
<reference evidence="1 3" key="1">
    <citation type="journal article" date="2013" name="PLoS Genet.">
        <title>A gene transfer agent and a dynamic repertoire of secretion systems hold the keys to the explosive radiation of the emerging pathogen Bartonella.</title>
        <authorList>
            <person name="Guy L."/>
            <person name="Nystedt B."/>
            <person name="Toft C."/>
            <person name="Zaremba-Niedzwiedzka K."/>
            <person name="Berglund E.C."/>
            <person name="Granberg F."/>
            <person name="Naslund K."/>
            <person name="Eriksson A.S."/>
            <person name="Andersson S.G."/>
        </authorList>
    </citation>
    <scope>NUCLEOTIDE SEQUENCE [LARGE SCALE GENOMIC DNA]</scope>
    <source>
        <strain evidence="1 3">91-4</strain>
    </source>
</reference>
<dbReference type="AlphaFoldDB" id="N6UF62"/>
<dbReference type="Proteomes" id="UP000014038">
    <property type="component" value="Chromosome"/>
</dbReference>
<keyword evidence="3" id="KW-1185">Reference proteome</keyword>
<dbReference type="OrthoDB" id="7923596at2"/>